<dbReference type="EMBL" id="JACLIC010000039">
    <property type="protein sequence ID" value="MBY0205875.1"/>
    <property type="molecule type" value="Genomic_DNA"/>
</dbReference>
<keyword evidence="2" id="KW-0732">Signal</keyword>
<accession>A0ABS7KP16</accession>
<evidence type="ECO:0000313" key="3">
    <source>
        <dbReference type="EMBL" id="MBY0205875.1"/>
    </source>
</evidence>
<proteinExistence type="predicted"/>
<keyword evidence="4" id="KW-1185">Reference proteome</keyword>
<evidence type="ECO:0000256" key="2">
    <source>
        <dbReference type="SAM" id="SignalP"/>
    </source>
</evidence>
<sequence length="50" mass="5224">MKKLTVISFVVALAILVCTPFNQVSADNNDPKPPTDVTTVKANGHGAGGW</sequence>
<name>A0ABS7KP16_9BACL</name>
<reference evidence="3 4" key="1">
    <citation type="submission" date="2020-08" db="EMBL/GenBank/DDBJ databases">
        <title>Fungal Genomes of the International Space Station.</title>
        <authorList>
            <person name="Seuylemezian A."/>
            <person name="Singh N.K."/>
            <person name="Wood J."/>
            <person name="Venkateswaran K."/>
        </authorList>
    </citation>
    <scope>NUCLEOTIDE SEQUENCE [LARGE SCALE GENOMIC DNA]</scope>
    <source>
        <strain evidence="3 4">S/N-304-OC-R4</strain>
    </source>
</reference>
<dbReference type="Proteomes" id="UP000706031">
    <property type="component" value="Unassembled WGS sequence"/>
</dbReference>
<protein>
    <recommendedName>
        <fullName evidence="5">Phr family secreted Rap phosphatase inhibitor</fullName>
    </recommendedName>
</protein>
<evidence type="ECO:0000256" key="1">
    <source>
        <dbReference type="SAM" id="MobiDB-lite"/>
    </source>
</evidence>
<comment type="caution">
    <text evidence="3">The sequence shown here is derived from an EMBL/GenBank/DDBJ whole genome shotgun (WGS) entry which is preliminary data.</text>
</comment>
<evidence type="ECO:0008006" key="5">
    <source>
        <dbReference type="Google" id="ProtNLM"/>
    </source>
</evidence>
<evidence type="ECO:0000313" key="4">
    <source>
        <dbReference type="Proteomes" id="UP000706031"/>
    </source>
</evidence>
<feature type="chain" id="PRO_5045285840" description="Phr family secreted Rap phosphatase inhibitor" evidence="2">
    <location>
        <begin position="27"/>
        <end position="50"/>
    </location>
</feature>
<organism evidence="3 4">
    <name type="scientific">Paenibacillus cucumis</name>
    <name type="common">ex Kampfer et al. 2016</name>
    <dbReference type="NCBI Taxonomy" id="1776858"/>
    <lineage>
        <taxon>Bacteria</taxon>
        <taxon>Bacillati</taxon>
        <taxon>Bacillota</taxon>
        <taxon>Bacilli</taxon>
        <taxon>Bacillales</taxon>
        <taxon>Paenibacillaceae</taxon>
        <taxon>Paenibacillus</taxon>
    </lineage>
</organism>
<feature type="region of interest" description="Disordered" evidence="1">
    <location>
        <begin position="26"/>
        <end position="50"/>
    </location>
</feature>
<gene>
    <name evidence="3" type="ORF">H7T88_21950</name>
</gene>
<feature type="signal peptide" evidence="2">
    <location>
        <begin position="1"/>
        <end position="26"/>
    </location>
</feature>